<dbReference type="AlphaFoldDB" id="A0A4Q7P4C0"/>
<reference evidence="2 3" key="1">
    <citation type="submission" date="2019-02" db="EMBL/GenBank/DDBJ databases">
        <title>Genomic Encyclopedia of Archaeal and Bacterial Type Strains, Phase II (KMG-II): from individual species to whole genera.</title>
        <authorList>
            <person name="Goeker M."/>
        </authorList>
    </citation>
    <scope>NUCLEOTIDE SEQUENCE [LARGE SCALE GENOMIC DNA]</scope>
    <source>
        <strain evidence="2 3">DSM 21411</strain>
    </source>
</reference>
<evidence type="ECO:0000313" key="3">
    <source>
        <dbReference type="Proteomes" id="UP000292209"/>
    </source>
</evidence>
<dbReference type="OrthoDB" id="945117at2"/>
<sequence length="210" mass="23933">MKKLLLFLIFLMLFQSLVYAQFQKGSIMARGNVGYKTTHTERKNINPQFPNSDNRTENIWILLPGLGYFIKENLALGAQGGMGRGTNSYSESRTVTRDFYAGIFLRKFLVMDEKFSFILEGYGNRVWGRPFFESSGGMFFDSKVDGWNTGISLGVHYMLSKKIGLELRSGILEYNTTNTYNLMSQTNISQSSEFDLNLLSNFGLGLNFFF</sequence>
<keyword evidence="3" id="KW-1185">Reference proteome</keyword>
<dbReference type="RefSeq" id="WP_130274010.1">
    <property type="nucleotide sequence ID" value="NZ_SGXG01000001.1"/>
</dbReference>
<proteinExistence type="predicted"/>
<accession>A0A4Q7P4C0</accession>
<feature type="chain" id="PRO_5020988933" description="Outer membrane protein with beta-barrel domain" evidence="1">
    <location>
        <begin position="21"/>
        <end position="210"/>
    </location>
</feature>
<dbReference type="EMBL" id="SGXG01000001">
    <property type="protein sequence ID" value="RZS94806.1"/>
    <property type="molecule type" value="Genomic_DNA"/>
</dbReference>
<comment type="caution">
    <text evidence="2">The sequence shown here is derived from an EMBL/GenBank/DDBJ whole genome shotgun (WGS) entry which is preliminary data.</text>
</comment>
<evidence type="ECO:0008006" key="4">
    <source>
        <dbReference type="Google" id="ProtNLM"/>
    </source>
</evidence>
<dbReference type="Gene3D" id="2.40.160.20">
    <property type="match status" value="1"/>
</dbReference>
<name>A0A4Q7P4C0_9BACT</name>
<gene>
    <name evidence="2" type="ORF">BC751_0316</name>
</gene>
<keyword evidence="1" id="KW-0732">Signal</keyword>
<evidence type="ECO:0000313" key="2">
    <source>
        <dbReference type="EMBL" id="RZS94806.1"/>
    </source>
</evidence>
<feature type="signal peptide" evidence="1">
    <location>
        <begin position="1"/>
        <end position="20"/>
    </location>
</feature>
<evidence type="ECO:0000256" key="1">
    <source>
        <dbReference type="SAM" id="SignalP"/>
    </source>
</evidence>
<protein>
    <recommendedName>
        <fullName evidence="4">Outer membrane protein with beta-barrel domain</fullName>
    </recommendedName>
</protein>
<organism evidence="2 3">
    <name type="scientific">Cecembia calidifontis</name>
    <dbReference type="NCBI Taxonomy" id="1187080"/>
    <lineage>
        <taxon>Bacteria</taxon>
        <taxon>Pseudomonadati</taxon>
        <taxon>Bacteroidota</taxon>
        <taxon>Cytophagia</taxon>
        <taxon>Cytophagales</taxon>
        <taxon>Cyclobacteriaceae</taxon>
        <taxon>Cecembia</taxon>
    </lineage>
</organism>
<dbReference type="Proteomes" id="UP000292209">
    <property type="component" value="Unassembled WGS sequence"/>
</dbReference>